<accession>A0A655YLS4</accession>
<proteinExistence type="predicted"/>
<evidence type="ECO:0000313" key="1">
    <source>
        <dbReference type="EMBL" id="CSC41662.1"/>
    </source>
</evidence>
<protein>
    <submittedName>
        <fullName evidence="1">Uncharacterized protein</fullName>
    </submittedName>
</protein>
<reference evidence="1 2" key="1">
    <citation type="submission" date="2015-07" db="EMBL/GenBank/DDBJ databases">
        <authorList>
            <consortium name="Pathogen Informatics"/>
        </authorList>
    </citation>
    <scope>NUCLEOTIDE SEQUENCE [LARGE SCALE GENOMIC DNA]</scope>
    <source>
        <strain evidence="1 2">A316</strain>
    </source>
</reference>
<dbReference type="AlphaFoldDB" id="A0A655YLS4"/>
<dbReference type="Proteomes" id="UP000041770">
    <property type="component" value="Unassembled WGS sequence"/>
</dbReference>
<gene>
    <name evidence="1" type="ORF">ERS013200_01374</name>
</gene>
<sequence>MKTFGDRTDNLVTKQVAIVIIKGFEVVDVEHDQADLLTCMDQREHIAIKSSAVIESR</sequence>
<dbReference type="EMBL" id="CWQY01000006">
    <property type="protein sequence ID" value="CSC41662.1"/>
    <property type="molecule type" value="Genomic_DNA"/>
</dbReference>
<name>A0A655YLS4_VIBCL</name>
<evidence type="ECO:0000313" key="2">
    <source>
        <dbReference type="Proteomes" id="UP000041770"/>
    </source>
</evidence>
<organism evidence="1 2">
    <name type="scientific">Vibrio cholerae</name>
    <dbReference type="NCBI Taxonomy" id="666"/>
    <lineage>
        <taxon>Bacteria</taxon>
        <taxon>Pseudomonadati</taxon>
        <taxon>Pseudomonadota</taxon>
        <taxon>Gammaproteobacteria</taxon>
        <taxon>Vibrionales</taxon>
        <taxon>Vibrionaceae</taxon>
        <taxon>Vibrio</taxon>
    </lineage>
</organism>